<feature type="domain" description="CYTH" evidence="1">
    <location>
        <begin position="4"/>
        <end position="192"/>
    </location>
</feature>
<gene>
    <name evidence="2" type="ORF">SM124_01245</name>
</gene>
<keyword evidence="3" id="KW-1185">Reference proteome</keyword>
<dbReference type="InterPro" id="IPR033469">
    <property type="entry name" value="CYTH-like_dom_sf"/>
</dbReference>
<protein>
    <submittedName>
        <fullName evidence="2">CYTH domain-containing protein</fullName>
    </submittedName>
</protein>
<dbReference type="PROSITE" id="PS51707">
    <property type="entry name" value="CYTH"/>
    <property type="match status" value="1"/>
</dbReference>
<evidence type="ECO:0000313" key="3">
    <source>
        <dbReference type="Proteomes" id="UP001290455"/>
    </source>
</evidence>
<evidence type="ECO:0000313" key="2">
    <source>
        <dbReference type="EMBL" id="MDZ5470363.1"/>
    </source>
</evidence>
<dbReference type="Proteomes" id="UP001290455">
    <property type="component" value="Unassembled WGS sequence"/>
</dbReference>
<reference evidence="2 3" key="1">
    <citation type="submission" date="2023-11" db="EMBL/GenBank/DDBJ databases">
        <title>Bacillus jintuensis, isolated from a mudflat on the Beibu Gulf coast.</title>
        <authorList>
            <person name="Li M."/>
        </authorList>
    </citation>
    <scope>NUCLEOTIDE SEQUENCE [LARGE SCALE GENOMIC DNA]</scope>
    <source>
        <strain evidence="2 3">31A1R</strain>
    </source>
</reference>
<sequence length="193" mass="23061">MSQQIEIEFKNLLTKEEFNRLKAYFHIEDSMFRKQVNHYFDTPTFILKDNKCALRIREKNDTFEMTLKEPLNEGILETNQVISKEEAEAMISNGTLVDGPIKSQLMKIDLDFSGLTYFGTLTTERVEFEYKDGLLVLDYSYYLNQHDYELEYEVNQYDLGQEIYVKLLQDQNIPIRKTLNKVRRFYEAKYKQL</sequence>
<accession>A0ABU5IT86</accession>
<dbReference type="Pfam" id="PF01928">
    <property type="entry name" value="CYTH"/>
    <property type="match status" value="1"/>
</dbReference>
<dbReference type="EMBL" id="JAXOFX010000001">
    <property type="protein sequence ID" value="MDZ5470363.1"/>
    <property type="molecule type" value="Genomic_DNA"/>
</dbReference>
<dbReference type="SMART" id="SM01118">
    <property type="entry name" value="CYTH"/>
    <property type="match status" value="1"/>
</dbReference>
<dbReference type="RefSeq" id="WP_322444666.1">
    <property type="nucleotide sequence ID" value="NZ_JAXOFX010000001.1"/>
</dbReference>
<evidence type="ECO:0000259" key="1">
    <source>
        <dbReference type="PROSITE" id="PS51707"/>
    </source>
</evidence>
<dbReference type="SUPFAM" id="SSF55154">
    <property type="entry name" value="CYTH-like phosphatases"/>
    <property type="match status" value="1"/>
</dbReference>
<proteinExistence type="predicted"/>
<dbReference type="PIRSF" id="PIRSF012526">
    <property type="entry name" value="CYTH_UCP012526"/>
    <property type="match status" value="1"/>
</dbReference>
<dbReference type="CDD" id="cd07762">
    <property type="entry name" value="CYTH-like_Pase_1"/>
    <property type="match status" value="1"/>
</dbReference>
<name>A0ABU5IT86_9BACI</name>
<dbReference type="Gene3D" id="2.40.320.10">
    <property type="entry name" value="Hypothetical Protein Pfu-838710-001"/>
    <property type="match status" value="1"/>
</dbReference>
<organism evidence="2 3">
    <name type="scientific">Robertmurraya mangrovi</name>
    <dbReference type="NCBI Taxonomy" id="3098077"/>
    <lineage>
        <taxon>Bacteria</taxon>
        <taxon>Bacillati</taxon>
        <taxon>Bacillota</taxon>
        <taxon>Bacilli</taxon>
        <taxon>Bacillales</taxon>
        <taxon>Bacillaceae</taxon>
        <taxon>Robertmurraya</taxon>
    </lineage>
</organism>
<dbReference type="InterPro" id="IPR023577">
    <property type="entry name" value="CYTH_domain"/>
</dbReference>
<dbReference type="InterPro" id="IPR009195">
    <property type="entry name" value="Uncharacterised_YjbK"/>
</dbReference>
<comment type="caution">
    <text evidence="2">The sequence shown here is derived from an EMBL/GenBank/DDBJ whole genome shotgun (WGS) entry which is preliminary data.</text>
</comment>